<evidence type="ECO:0000313" key="3">
    <source>
        <dbReference type="Proteomes" id="UP000000321"/>
    </source>
</evidence>
<gene>
    <name evidence="2" type="ORF">SI859A1_02405</name>
</gene>
<feature type="region of interest" description="Disordered" evidence="1">
    <location>
        <begin position="1"/>
        <end position="33"/>
    </location>
</feature>
<dbReference type="HOGENOM" id="CLU_1265752_0_0_5"/>
<dbReference type="AlphaFoldDB" id="Q1YLZ2"/>
<organism evidence="2 3">
    <name type="scientific">Aurantimonas manganoxydans (strain ATCC BAA-1229 / DSM 21871 / SI85-9A1)</name>
    <dbReference type="NCBI Taxonomy" id="287752"/>
    <lineage>
        <taxon>Bacteria</taxon>
        <taxon>Pseudomonadati</taxon>
        <taxon>Pseudomonadota</taxon>
        <taxon>Alphaproteobacteria</taxon>
        <taxon>Hyphomicrobiales</taxon>
        <taxon>Aurantimonadaceae</taxon>
        <taxon>Aurantimonas</taxon>
    </lineage>
</organism>
<sequence>MLRGSDGGRAAAQFVHEGQRRGGNPRRRHAAEDLGHPLDLVSLRRSLVAQRHMEEAEIAHPERIGVEGQPVERVVAKIAARIRRPFEGHAGAAQCRRHGLPWHPAGERLRSVEHRRPCRKRACRIGLSELAAVAGDPFDAQSLGPLVQTEQDDAGRRQGLDQGAQARPARLPLDRQDGGVKRFTVTRVGFEGSHHRFRRIAGRTGEGGKSANEYFHLR</sequence>
<reference evidence="2 3" key="1">
    <citation type="journal article" date="2008" name="Appl. Environ. Microbiol.">
        <title>Genomic insights into Mn(II) oxidation by the marine alphaproteobacterium Aurantimonas sp. strain SI85-9A1.</title>
        <authorList>
            <person name="Dick G.J."/>
            <person name="Podell S."/>
            <person name="Johnson H.A."/>
            <person name="Rivera-Espinoza Y."/>
            <person name="Bernier-Latmani R."/>
            <person name="McCarthy J.K."/>
            <person name="Torpey J.W."/>
            <person name="Clement B.G."/>
            <person name="Gaasterland T."/>
            <person name="Tebo B.M."/>
        </authorList>
    </citation>
    <scope>NUCLEOTIDE SEQUENCE [LARGE SCALE GENOMIC DNA]</scope>
    <source>
        <strain evidence="2 3">SI85-9A1</strain>
    </source>
</reference>
<dbReference type="Proteomes" id="UP000000321">
    <property type="component" value="Unassembled WGS sequence"/>
</dbReference>
<name>Q1YLZ2_AURMS</name>
<feature type="region of interest" description="Disordered" evidence="1">
    <location>
        <begin position="150"/>
        <end position="178"/>
    </location>
</feature>
<evidence type="ECO:0000256" key="1">
    <source>
        <dbReference type="SAM" id="MobiDB-lite"/>
    </source>
</evidence>
<protein>
    <submittedName>
        <fullName evidence="2">Uncharacterized protein</fullName>
    </submittedName>
</protein>
<dbReference type="EMBL" id="AAPJ01000001">
    <property type="protein sequence ID" value="EAS51589.1"/>
    <property type="molecule type" value="Genomic_DNA"/>
</dbReference>
<evidence type="ECO:0000313" key="2">
    <source>
        <dbReference type="EMBL" id="EAS51589.1"/>
    </source>
</evidence>
<dbReference type="BioCyc" id="AURANTIMONAS:SI859A1_02405-MONOMER"/>
<proteinExistence type="predicted"/>
<accession>Q1YLZ2</accession>
<keyword evidence="3" id="KW-1185">Reference proteome</keyword>
<comment type="caution">
    <text evidence="2">The sequence shown here is derived from an EMBL/GenBank/DDBJ whole genome shotgun (WGS) entry which is preliminary data.</text>
</comment>